<dbReference type="AlphaFoldDB" id="A0A9P4XVK5"/>
<evidence type="ECO:0000259" key="8">
    <source>
        <dbReference type="PROSITE" id="PS50850"/>
    </source>
</evidence>
<dbReference type="EMBL" id="MU032350">
    <property type="protein sequence ID" value="KAF3762099.1"/>
    <property type="molecule type" value="Genomic_DNA"/>
</dbReference>
<dbReference type="Pfam" id="PF07690">
    <property type="entry name" value="MFS_1"/>
    <property type="match status" value="1"/>
</dbReference>
<dbReference type="GO" id="GO:0022857">
    <property type="term" value="F:transmembrane transporter activity"/>
    <property type="evidence" value="ECO:0007669"/>
    <property type="project" value="InterPro"/>
</dbReference>
<feature type="transmembrane region" description="Helical" evidence="7">
    <location>
        <begin position="432"/>
        <end position="453"/>
    </location>
</feature>
<evidence type="ECO:0000256" key="1">
    <source>
        <dbReference type="ARBA" id="ARBA00004141"/>
    </source>
</evidence>
<keyword evidence="5 7" id="KW-0472">Membrane</keyword>
<feature type="transmembrane region" description="Helical" evidence="7">
    <location>
        <begin position="110"/>
        <end position="129"/>
    </location>
</feature>
<dbReference type="SUPFAM" id="SSF103473">
    <property type="entry name" value="MFS general substrate transporter"/>
    <property type="match status" value="1"/>
</dbReference>
<dbReference type="Gene3D" id="1.20.1250.20">
    <property type="entry name" value="MFS general substrate transporter like domains"/>
    <property type="match status" value="1"/>
</dbReference>
<feature type="region of interest" description="Disordered" evidence="6">
    <location>
        <begin position="1"/>
        <end position="32"/>
    </location>
</feature>
<comment type="caution">
    <text evidence="9">The sequence shown here is derived from an EMBL/GenBank/DDBJ whole genome shotgun (WGS) entry which is preliminary data.</text>
</comment>
<feature type="transmembrane region" description="Helical" evidence="7">
    <location>
        <begin position="508"/>
        <end position="526"/>
    </location>
</feature>
<accession>A0A9P4XVK5</accession>
<feature type="transmembrane region" description="Helical" evidence="7">
    <location>
        <begin position="200"/>
        <end position="218"/>
    </location>
</feature>
<feature type="transmembrane region" description="Helical" evidence="7">
    <location>
        <begin position="344"/>
        <end position="362"/>
    </location>
</feature>
<evidence type="ECO:0000256" key="5">
    <source>
        <dbReference type="ARBA" id="ARBA00023136"/>
    </source>
</evidence>
<feature type="transmembrane region" description="Helical" evidence="7">
    <location>
        <begin position="171"/>
        <end position="194"/>
    </location>
</feature>
<evidence type="ECO:0000256" key="6">
    <source>
        <dbReference type="SAM" id="MobiDB-lite"/>
    </source>
</evidence>
<feature type="transmembrane region" description="Helical" evidence="7">
    <location>
        <begin position="135"/>
        <end position="159"/>
    </location>
</feature>
<feature type="transmembrane region" description="Helical" evidence="7">
    <location>
        <begin position="374"/>
        <end position="395"/>
    </location>
</feature>
<evidence type="ECO:0000256" key="7">
    <source>
        <dbReference type="SAM" id="Phobius"/>
    </source>
</evidence>
<dbReference type="Gene3D" id="1.20.1720.10">
    <property type="entry name" value="Multidrug resistance protein D"/>
    <property type="match status" value="1"/>
</dbReference>
<keyword evidence="2" id="KW-0813">Transport</keyword>
<feature type="transmembrane region" description="Helical" evidence="7">
    <location>
        <begin position="42"/>
        <end position="68"/>
    </location>
</feature>
<dbReference type="GO" id="GO:0005886">
    <property type="term" value="C:plasma membrane"/>
    <property type="evidence" value="ECO:0007669"/>
    <property type="project" value="TreeGrafter"/>
</dbReference>
<feature type="transmembrane region" description="Helical" evidence="7">
    <location>
        <begin position="239"/>
        <end position="258"/>
    </location>
</feature>
<dbReference type="OrthoDB" id="10021397at2759"/>
<evidence type="ECO:0000256" key="4">
    <source>
        <dbReference type="ARBA" id="ARBA00022989"/>
    </source>
</evidence>
<evidence type="ECO:0000256" key="2">
    <source>
        <dbReference type="ARBA" id="ARBA00022448"/>
    </source>
</evidence>
<comment type="subcellular location">
    <subcellularLocation>
        <location evidence="1">Membrane</location>
        <topology evidence="1">Multi-pass membrane protein</topology>
    </subcellularLocation>
</comment>
<dbReference type="InterPro" id="IPR020846">
    <property type="entry name" value="MFS_dom"/>
</dbReference>
<dbReference type="PANTHER" id="PTHR23501:SF153">
    <property type="entry name" value="AFLATOXIN EFFLUX PUMP, PUTATIVE-RELATED"/>
    <property type="match status" value="1"/>
</dbReference>
<feature type="compositionally biased region" description="Basic and acidic residues" evidence="6">
    <location>
        <begin position="21"/>
        <end position="31"/>
    </location>
</feature>
<dbReference type="FunFam" id="1.20.1250.20:FF:000196">
    <property type="entry name" value="MFS toxin efflux pump (AflT)"/>
    <property type="match status" value="1"/>
</dbReference>
<organism evidence="9 10">
    <name type="scientific">Cryphonectria parasitica (strain ATCC 38755 / EP155)</name>
    <dbReference type="NCBI Taxonomy" id="660469"/>
    <lineage>
        <taxon>Eukaryota</taxon>
        <taxon>Fungi</taxon>
        <taxon>Dikarya</taxon>
        <taxon>Ascomycota</taxon>
        <taxon>Pezizomycotina</taxon>
        <taxon>Sordariomycetes</taxon>
        <taxon>Sordariomycetidae</taxon>
        <taxon>Diaporthales</taxon>
        <taxon>Cryphonectriaceae</taxon>
        <taxon>Cryphonectria-Endothia species complex</taxon>
        <taxon>Cryphonectria</taxon>
    </lineage>
</organism>
<dbReference type="CDD" id="cd17502">
    <property type="entry name" value="MFS_Azr1_MDR_like"/>
    <property type="match status" value="1"/>
</dbReference>
<dbReference type="RefSeq" id="XP_040773078.1">
    <property type="nucleotide sequence ID" value="XM_040923651.1"/>
</dbReference>
<keyword evidence="3 7" id="KW-0812">Transmembrane</keyword>
<dbReference type="GeneID" id="63840780"/>
<feature type="compositionally biased region" description="Low complexity" evidence="6">
    <location>
        <begin position="583"/>
        <end position="595"/>
    </location>
</feature>
<feature type="transmembrane region" description="Helical" evidence="7">
    <location>
        <begin position="311"/>
        <end position="332"/>
    </location>
</feature>
<feature type="region of interest" description="Disordered" evidence="6">
    <location>
        <begin position="532"/>
        <end position="603"/>
    </location>
</feature>
<dbReference type="PANTHER" id="PTHR23501">
    <property type="entry name" value="MAJOR FACILITATOR SUPERFAMILY"/>
    <property type="match status" value="1"/>
</dbReference>
<evidence type="ECO:0000313" key="10">
    <source>
        <dbReference type="Proteomes" id="UP000803844"/>
    </source>
</evidence>
<dbReference type="PROSITE" id="PS50850">
    <property type="entry name" value="MFS"/>
    <property type="match status" value="1"/>
</dbReference>
<dbReference type="InterPro" id="IPR036259">
    <property type="entry name" value="MFS_trans_sf"/>
</dbReference>
<dbReference type="FunFam" id="1.20.1720.10:FF:000012">
    <property type="entry name" value="MFS toxin efflux pump (AflT)"/>
    <property type="match status" value="1"/>
</dbReference>
<evidence type="ECO:0000313" key="9">
    <source>
        <dbReference type="EMBL" id="KAF3762099.1"/>
    </source>
</evidence>
<keyword evidence="10" id="KW-1185">Reference proteome</keyword>
<reference evidence="9" key="1">
    <citation type="journal article" date="2020" name="Phytopathology">
        <title>Genome sequence of the chestnut blight fungus Cryphonectria parasitica EP155: A fundamental resource for an archetypical invasive plant pathogen.</title>
        <authorList>
            <person name="Crouch J.A."/>
            <person name="Dawe A."/>
            <person name="Aerts A."/>
            <person name="Barry K."/>
            <person name="Churchill A.C.L."/>
            <person name="Grimwood J."/>
            <person name="Hillman B."/>
            <person name="Milgroom M.G."/>
            <person name="Pangilinan J."/>
            <person name="Smith M."/>
            <person name="Salamov A."/>
            <person name="Schmutz J."/>
            <person name="Yadav J."/>
            <person name="Grigoriev I.V."/>
            <person name="Nuss D."/>
        </authorList>
    </citation>
    <scope>NUCLEOTIDE SEQUENCE</scope>
    <source>
        <strain evidence="9">EP155</strain>
    </source>
</reference>
<proteinExistence type="predicted"/>
<name>A0A9P4XVK5_CRYP1</name>
<feature type="transmembrane region" description="Helical" evidence="7">
    <location>
        <begin position="270"/>
        <end position="291"/>
    </location>
</feature>
<feature type="transmembrane region" description="Helical" evidence="7">
    <location>
        <begin position="401"/>
        <end position="420"/>
    </location>
</feature>
<keyword evidence="4 7" id="KW-1133">Transmembrane helix</keyword>
<dbReference type="Proteomes" id="UP000803844">
    <property type="component" value="Unassembled WGS sequence"/>
</dbReference>
<feature type="transmembrane region" description="Helical" evidence="7">
    <location>
        <begin position="80"/>
        <end position="98"/>
    </location>
</feature>
<sequence length="603" mass="64160">MASPQDKQPTPPPPLSAQPQTDEKQDAKGNDGETNAPTGLKFVLLMLSAFSAMFLVSLDKLIISTAIPQITNDFHSEDDIGWYGTAYLLTNCAFQLVFGKLYKFLPVKVTFLSSLLVFEAGSALCGAAPNSVAFIWGRAISGLGAGGILPGVMVIIVYAVPLHKRPKYQGVFGAIFGIASVLGPTVGGAFTTYVTWRWCFYINLPIGGVIMVLLFFFLHLPDHPGSNVPFKERIRQVNALGFVCLVPGIICLCLVLQWGGTTYSWGDGRIIGLFVVAFLLLIGFILVQVWLPDQAIMPPRVFVQRSIAAGFWSSLCCGAHQTIFLYYLPIWFQAIQGKSANTSGIDLLAMVLPIAAMALANGQLVSYTGYYTPSFIFGCCVAAVGAGLLCTLGVHASEGQWVGYQVLYGFGLGFVSQAPNMAAQTVLPKQDVAIGASLMFFGQTLFSAVFVSVGQNVFDNQLRTRLAKVPGLGSVPVQDTGATDFLDSLNNQNRSAALEAYNGSLRTVFVVAMCMACLAIPGALAMEWRTVKKKGGPSPAGKEGTQANGQEMLKAPGEAGNPESTPVKTADEEEAVVQEGRKTSVTASTGGSATVHTAPKGEE</sequence>
<gene>
    <name evidence="9" type="ORF">M406DRAFT_357338</name>
</gene>
<evidence type="ECO:0000256" key="3">
    <source>
        <dbReference type="ARBA" id="ARBA00022692"/>
    </source>
</evidence>
<feature type="domain" description="Major facilitator superfamily (MFS) profile" evidence="8">
    <location>
        <begin position="45"/>
        <end position="531"/>
    </location>
</feature>
<protein>
    <submittedName>
        <fullName evidence="9">MFS general substrate transporter</fullName>
    </submittedName>
</protein>
<dbReference type="InterPro" id="IPR011701">
    <property type="entry name" value="MFS"/>
</dbReference>